<proteinExistence type="predicted"/>
<organism evidence="3 4">
    <name type="scientific">Oikopleura dioica</name>
    <name type="common">Tunicate</name>
    <dbReference type="NCBI Taxonomy" id="34765"/>
    <lineage>
        <taxon>Eukaryota</taxon>
        <taxon>Metazoa</taxon>
        <taxon>Chordata</taxon>
        <taxon>Tunicata</taxon>
        <taxon>Appendicularia</taxon>
        <taxon>Copelata</taxon>
        <taxon>Oikopleuridae</taxon>
        <taxon>Oikopleura</taxon>
    </lineage>
</organism>
<feature type="domain" description="Thioredoxin" evidence="2">
    <location>
        <begin position="7"/>
        <end position="92"/>
    </location>
</feature>
<feature type="region of interest" description="Disordered" evidence="1">
    <location>
        <begin position="83"/>
        <end position="133"/>
    </location>
</feature>
<dbReference type="Gene3D" id="3.40.30.10">
    <property type="entry name" value="Glutaredoxin"/>
    <property type="match status" value="1"/>
</dbReference>
<dbReference type="Proteomes" id="UP001158576">
    <property type="component" value="Chromosome PAR"/>
</dbReference>
<dbReference type="Pfam" id="PF00085">
    <property type="entry name" value="Thioredoxin"/>
    <property type="match status" value="1"/>
</dbReference>
<feature type="compositionally biased region" description="Basic and acidic residues" evidence="1">
    <location>
        <begin position="101"/>
        <end position="112"/>
    </location>
</feature>
<dbReference type="InterPro" id="IPR050620">
    <property type="entry name" value="Thioredoxin_H-type-like"/>
</dbReference>
<feature type="compositionally biased region" description="Basic residues" evidence="1">
    <location>
        <begin position="83"/>
        <end position="92"/>
    </location>
</feature>
<dbReference type="SUPFAM" id="SSF52833">
    <property type="entry name" value="Thioredoxin-like"/>
    <property type="match status" value="1"/>
</dbReference>
<accession>A0ABN7RSG5</accession>
<evidence type="ECO:0000256" key="1">
    <source>
        <dbReference type="SAM" id="MobiDB-lite"/>
    </source>
</evidence>
<keyword evidence="4" id="KW-1185">Reference proteome</keyword>
<evidence type="ECO:0000313" key="4">
    <source>
        <dbReference type="Proteomes" id="UP001158576"/>
    </source>
</evidence>
<sequence>MPVLVNTRQELYDELSTAESSLAIVEYFAKWCKQCTESEKWIDQIEHEHPNTLVIRVDTDILAGYAKKMKVKAVPTFHFYSKNKKNARKSSRKPSAAPKSKSNEEQEKKEEVVVTVTADPETTVQEPEKSENR</sequence>
<dbReference type="InterPro" id="IPR036249">
    <property type="entry name" value="Thioredoxin-like_sf"/>
</dbReference>
<name>A0ABN7RSG5_OIKDI</name>
<evidence type="ECO:0000313" key="3">
    <source>
        <dbReference type="EMBL" id="CAG5081942.1"/>
    </source>
</evidence>
<dbReference type="PANTHER" id="PTHR10438">
    <property type="entry name" value="THIOREDOXIN"/>
    <property type="match status" value="1"/>
</dbReference>
<dbReference type="CDD" id="cd02947">
    <property type="entry name" value="TRX_family"/>
    <property type="match status" value="1"/>
</dbReference>
<gene>
    <name evidence="3" type="ORF">OKIOD_LOCUS1556</name>
</gene>
<dbReference type="EMBL" id="OU015568">
    <property type="protein sequence ID" value="CAG5081942.1"/>
    <property type="molecule type" value="Genomic_DNA"/>
</dbReference>
<evidence type="ECO:0000259" key="2">
    <source>
        <dbReference type="Pfam" id="PF00085"/>
    </source>
</evidence>
<dbReference type="PANTHER" id="PTHR10438:SF468">
    <property type="entry name" value="THIOREDOXIN-1-RELATED"/>
    <property type="match status" value="1"/>
</dbReference>
<reference evidence="3 4" key="1">
    <citation type="submission" date="2021-04" db="EMBL/GenBank/DDBJ databases">
        <authorList>
            <person name="Bliznina A."/>
        </authorList>
    </citation>
    <scope>NUCLEOTIDE SEQUENCE [LARGE SCALE GENOMIC DNA]</scope>
</reference>
<protein>
    <submittedName>
        <fullName evidence="3">Oidioi.mRNA.OKI2018_I69.PAR.g9998.t1.cds</fullName>
    </submittedName>
</protein>
<dbReference type="InterPro" id="IPR013766">
    <property type="entry name" value="Thioredoxin_domain"/>
</dbReference>